<sequence length="201" mass="22403">MLELTSKIKSQFPNLNISLEELDELLEKYEINTVNRVAGFFAQCAHESGNFKTKVENLNYSAGALDSVFPKYFKNAGVDANAYARQPEKIANRVYANRMGNGDEASGDGWRFRGRGFIQLTGKTNYTNFAESVGKDIDSIIDYLAQDDGALESALYYWKSRGINSDCDADNIESMTRKVNGGTNGLDDRKAKYEKFKGVLA</sequence>
<dbReference type="PANTHER" id="PTHR34408:SF1">
    <property type="entry name" value="GLYCOSYL HYDROLASE FAMILY 19 DOMAIN-CONTAINING PROTEIN HI_1415"/>
    <property type="match status" value="1"/>
</dbReference>
<name>A0A430VBW1_CAMJU</name>
<dbReference type="GO" id="GO:0016787">
    <property type="term" value="F:hydrolase activity"/>
    <property type="evidence" value="ECO:0007669"/>
    <property type="project" value="UniProtKB-KW"/>
</dbReference>
<evidence type="ECO:0000313" key="3">
    <source>
        <dbReference type="Proteomes" id="UP000288507"/>
    </source>
</evidence>
<dbReference type="AlphaFoldDB" id="A0A430VBW1"/>
<dbReference type="Proteomes" id="UP000287197">
    <property type="component" value="Unassembled WGS sequence"/>
</dbReference>
<protein>
    <submittedName>
        <fullName evidence="2">Glycoside hydrolase</fullName>
    </submittedName>
</protein>
<dbReference type="InterPro" id="IPR023346">
    <property type="entry name" value="Lysozyme-like_dom_sf"/>
</dbReference>
<evidence type="ECO:0000313" key="1">
    <source>
        <dbReference type="EMBL" id="RTI48466.1"/>
    </source>
</evidence>
<evidence type="ECO:0000313" key="2">
    <source>
        <dbReference type="EMBL" id="RTJ79573.1"/>
    </source>
</evidence>
<keyword evidence="2" id="KW-0378">Hydrolase</keyword>
<gene>
    <name evidence="2" type="ORF">C3H57_04180</name>
    <name evidence="1" type="ORF">C3I27_03370</name>
</gene>
<accession>A0A430VBW1</accession>
<dbReference type="SUPFAM" id="SSF53955">
    <property type="entry name" value="Lysozyme-like"/>
    <property type="match status" value="1"/>
</dbReference>
<comment type="caution">
    <text evidence="2">The sequence shown here is derived from an EMBL/GenBank/DDBJ whole genome shotgun (WGS) entry which is preliminary data.</text>
</comment>
<dbReference type="EMBL" id="PRBV01000005">
    <property type="protein sequence ID" value="RTJ79573.1"/>
    <property type="molecule type" value="Genomic_DNA"/>
</dbReference>
<dbReference type="PANTHER" id="PTHR34408">
    <property type="entry name" value="FAMILY PROTEIN, PUTATIVE-RELATED"/>
    <property type="match status" value="1"/>
</dbReference>
<dbReference type="Proteomes" id="UP000288507">
    <property type="component" value="Unassembled WGS sequence"/>
</dbReference>
<dbReference type="RefSeq" id="WP_126232132.1">
    <property type="nucleotide sequence ID" value="NZ_PQZD01000003.1"/>
</dbReference>
<reference evidence="2 3" key="2">
    <citation type="journal article" date="2019" name="Appl. Environ. Microbiol.">
        <title>Population genetics and characterization of Campylobacter jejuni isolates in western jackdaws and game birds in Finland.</title>
        <authorList>
            <person name="Kovanen S."/>
            <person name="Rossi M."/>
            <person name="Pohja-Mykra M."/>
            <person name="Nieminen T."/>
            <person name="Raunio-Saarnisto M."/>
            <person name="Sauvala M."/>
            <person name="Fredriksson-Ahomaa M."/>
            <person name="Hanninen M.L."/>
            <person name="Kivisto R."/>
        </authorList>
    </citation>
    <scope>NUCLEOTIDE SEQUENCE [LARGE SCALE GENOMIC DNA]</scope>
    <source>
        <strain evidence="2 3">CB313</strain>
        <strain evidence="1">SO-26</strain>
    </source>
</reference>
<dbReference type="Gene3D" id="1.10.530.10">
    <property type="match status" value="1"/>
</dbReference>
<reference evidence="1" key="1">
    <citation type="submission" date="2018-01" db="EMBL/GenBank/DDBJ databases">
        <authorList>
            <person name="Kovanen S."/>
            <person name="Nieminen T."/>
            <person name="Pohja-Mykra M."/>
            <person name="Raunio-Saarnisto M."/>
            <person name="Sauvala M."/>
            <person name="Fredriksson-Ahomaa M."/>
            <person name="Hanninen M.-L."/>
            <person name="Kivisto R."/>
        </authorList>
    </citation>
    <scope>NUCLEOTIDE SEQUENCE</scope>
    <source>
        <strain evidence="1">SO-26</strain>
    </source>
</reference>
<proteinExistence type="predicted"/>
<organism evidence="2 3">
    <name type="scientific">Campylobacter jejuni</name>
    <dbReference type="NCBI Taxonomy" id="197"/>
    <lineage>
        <taxon>Bacteria</taxon>
        <taxon>Pseudomonadati</taxon>
        <taxon>Campylobacterota</taxon>
        <taxon>Epsilonproteobacteria</taxon>
        <taxon>Campylobacterales</taxon>
        <taxon>Campylobacteraceae</taxon>
        <taxon>Campylobacter</taxon>
    </lineage>
</organism>
<dbReference type="EMBL" id="PQZD01000003">
    <property type="protein sequence ID" value="RTI48466.1"/>
    <property type="molecule type" value="Genomic_DNA"/>
</dbReference>
<dbReference type="InterPro" id="IPR052354">
    <property type="entry name" value="Cell_Wall_Dynamics_Protein"/>
</dbReference>